<dbReference type="Proteomes" id="UP001372834">
    <property type="component" value="Unassembled WGS sequence"/>
</dbReference>
<reference evidence="4 5" key="1">
    <citation type="submission" date="2023-10" db="EMBL/GenBank/DDBJ databases">
        <title>Genomes of two closely related lineages of the louse Polyplax serrata with different host specificities.</title>
        <authorList>
            <person name="Martinu J."/>
            <person name="Tarabai H."/>
            <person name="Stefka J."/>
            <person name="Hypsa V."/>
        </authorList>
    </citation>
    <scope>NUCLEOTIDE SEQUENCE [LARGE SCALE GENOMIC DNA]</scope>
    <source>
        <strain evidence="4">HR10_N</strain>
    </source>
</reference>
<evidence type="ECO:0000313" key="5">
    <source>
        <dbReference type="Proteomes" id="UP001372834"/>
    </source>
</evidence>
<proteinExistence type="inferred from homology"/>
<sequence>MEEESNSEEELKWFNCKICGIKEVYTTKEKKPKFLQNISFSNNCYVMKDPFSPPEKKQFLVLGGDCFSCKQPVCQAPECSIFYKGRFCQNCAWKSKNDFPQQLQAKIKEPKN</sequence>
<name>A0AAN8PLX3_POLSC</name>
<dbReference type="PRINTS" id="PR01995">
    <property type="entry name" value="UPF0595"/>
</dbReference>
<accession>A0AAN8PLX3</accession>
<comment type="caution">
    <text evidence="4">The sequence shown here is derived from an EMBL/GenBank/DDBJ whole genome shotgun (WGS) entry which is preliminary data.</text>
</comment>
<evidence type="ECO:0000313" key="4">
    <source>
        <dbReference type="EMBL" id="KAK6638922.1"/>
    </source>
</evidence>
<gene>
    <name evidence="4" type="ORF">RUM43_007192</name>
</gene>
<protein>
    <recommendedName>
        <fullName evidence="2">Cysteine-rich DPF motif domain-containing protein 1</fullName>
    </recommendedName>
</protein>
<feature type="domain" description="Cysteine-rich DPF motif" evidence="3">
    <location>
        <begin position="14"/>
        <end position="108"/>
    </location>
</feature>
<dbReference type="InterPro" id="IPR042426">
    <property type="entry name" value="CDPF1"/>
</dbReference>
<dbReference type="PANTHER" id="PTHR31849">
    <property type="entry name" value="CYSTEINE-RICH PDF MOTIF DOMAIN-CONTAINING PROTEIN 1"/>
    <property type="match status" value="1"/>
</dbReference>
<organism evidence="4 5">
    <name type="scientific">Polyplax serrata</name>
    <name type="common">Common mouse louse</name>
    <dbReference type="NCBI Taxonomy" id="468196"/>
    <lineage>
        <taxon>Eukaryota</taxon>
        <taxon>Metazoa</taxon>
        <taxon>Ecdysozoa</taxon>
        <taxon>Arthropoda</taxon>
        <taxon>Hexapoda</taxon>
        <taxon>Insecta</taxon>
        <taxon>Pterygota</taxon>
        <taxon>Neoptera</taxon>
        <taxon>Paraneoptera</taxon>
        <taxon>Psocodea</taxon>
        <taxon>Troctomorpha</taxon>
        <taxon>Phthiraptera</taxon>
        <taxon>Anoplura</taxon>
        <taxon>Polyplacidae</taxon>
        <taxon>Polyplax</taxon>
    </lineage>
</organism>
<dbReference type="EMBL" id="JAWJWE010000003">
    <property type="protein sequence ID" value="KAK6638922.1"/>
    <property type="molecule type" value="Genomic_DNA"/>
</dbReference>
<evidence type="ECO:0000256" key="2">
    <source>
        <dbReference type="ARBA" id="ARBA00014801"/>
    </source>
</evidence>
<evidence type="ECO:0000259" key="3">
    <source>
        <dbReference type="Pfam" id="PF10170"/>
    </source>
</evidence>
<dbReference type="AlphaFoldDB" id="A0AAN8PLX3"/>
<evidence type="ECO:0000256" key="1">
    <source>
        <dbReference type="ARBA" id="ARBA00007917"/>
    </source>
</evidence>
<dbReference type="Pfam" id="PF10170">
    <property type="entry name" value="C6_DPF"/>
    <property type="match status" value="1"/>
</dbReference>
<dbReference type="PANTHER" id="PTHR31849:SF1">
    <property type="entry name" value="CYSTEINE-RICH DPF MOTIF DOMAIN-CONTAINING PROTEIN 1"/>
    <property type="match status" value="1"/>
</dbReference>
<dbReference type="InterPro" id="IPR018785">
    <property type="entry name" value="CDPF1_dom"/>
</dbReference>
<comment type="similarity">
    <text evidence="1">Belongs to the CDPF1 family.</text>
</comment>